<dbReference type="GO" id="GO:0005886">
    <property type="term" value="C:plasma membrane"/>
    <property type="evidence" value="ECO:0007669"/>
    <property type="project" value="TreeGrafter"/>
</dbReference>
<evidence type="ECO:0000256" key="2">
    <source>
        <dbReference type="ARBA" id="ARBA00023315"/>
    </source>
</evidence>
<dbReference type="RefSeq" id="WP_091493559.1">
    <property type="nucleotide sequence ID" value="NZ_FODJ01000001.1"/>
</dbReference>
<evidence type="ECO:0000313" key="5">
    <source>
        <dbReference type="Proteomes" id="UP000199300"/>
    </source>
</evidence>
<dbReference type="PANTHER" id="PTHR10434:SF11">
    <property type="entry name" value="1-ACYL-SN-GLYCEROL-3-PHOSPHATE ACYLTRANSFERASE"/>
    <property type="match status" value="1"/>
</dbReference>
<feature type="domain" description="Phospholipid/glycerol acyltransferase" evidence="3">
    <location>
        <begin position="44"/>
        <end position="161"/>
    </location>
</feature>
<evidence type="ECO:0000259" key="3">
    <source>
        <dbReference type="SMART" id="SM00563"/>
    </source>
</evidence>
<gene>
    <name evidence="4" type="ORF">SAMN04488134_101118</name>
</gene>
<dbReference type="InterPro" id="IPR002123">
    <property type="entry name" value="Plipid/glycerol_acylTrfase"/>
</dbReference>
<keyword evidence="2 4" id="KW-0012">Acyltransferase</keyword>
<dbReference type="OrthoDB" id="152799at2"/>
<reference evidence="4 5" key="1">
    <citation type="submission" date="2016-10" db="EMBL/GenBank/DDBJ databases">
        <authorList>
            <person name="de Groot N.N."/>
        </authorList>
    </citation>
    <scope>NUCLEOTIDE SEQUENCE [LARGE SCALE GENOMIC DNA]</scope>
    <source>
        <strain evidence="4 5">CGMCC 1.10434</strain>
    </source>
</reference>
<dbReference type="EMBL" id="FODJ01000001">
    <property type="protein sequence ID" value="SEN45375.1"/>
    <property type="molecule type" value="Genomic_DNA"/>
</dbReference>
<evidence type="ECO:0000313" key="4">
    <source>
        <dbReference type="EMBL" id="SEN45375.1"/>
    </source>
</evidence>
<protein>
    <submittedName>
        <fullName evidence="4">1-acyl-sn-glycerol-3-phosphate acyltransferase</fullName>
    </submittedName>
</protein>
<dbReference type="Proteomes" id="UP000199300">
    <property type="component" value="Unassembled WGS sequence"/>
</dbReference>
<proteinExistence type="predicted"/>
<sequence>MITANKSANFEKWFFRYLKYYLIKRQFSTVMYEGDVDTTTELPILYIANHSSWWDGLFLFYVTYVASDQEHFAMMDQNGLEKYPFFRKLGAFSVNRDKVKDLVKTFHYLYQLLDQGHRVWLFPQGNVTHQDKLPYQLQSGLGRIIQRYPSLCLKPVTFHYYFAEEQKPKLHIEFGQEQLLQGADRKRKEWSAYLAQILTTQYEHQREKVSQSILYHRHPAAKHLITSSRSTSDWLDMWKGR</sequence>
<keyword evidence="1 4" id="KW-0808">Transferase</keyword>
<dbReference type="GO" id="GO:0003841">
    <property type="term" value="F:1-acylglycerol-3-phosphate O-acyltransferase activity"/>
    <property type="evidence" value="ECO:0007669"/>
    <property type="project" value="TreeGrafter"/>
</dbReference>
<dbReference type="STRING" id="872970.SAMN04488134_101118"/>
<accession>A0A1H8GNI3</accession>
<dbReference type="PANTHER" id="PTHR10434">
    <property type="entry name" value="1-ACYL-SN-GLYCEROL-3-PHOSPHATE ACYLTRANSFERASE"/>
    <property type="match status" value="1"/>
</dbReference>
<evidence type="ECO:0000256" key="1">
    <source>
        <dbReference type="ARBA" id="ARBA00022679"/>
    </source>
</evidence>
<dbReference type="SUPFAM" id="SSF69593">
    <property type="entry name" value="Glycerol-3-phosphate (1)-acyltransferase"/>
    <property type="match status" value="1"/>
</dbReference>
<dbReference type="GO" id="GO:0006654">
    <property type="term" value="P:phosphatidic acid biosynthetic process"/>
    <property type="evidence" value="ECO:0007669"/>
    <property type="project" value="TreeGrafter"/>
</dbReference>
<name>A0A1H8GNI3_9BACI</name>
<dbReference type="Pfam" id="PF01553">
    <property type="entry name" value="Acyltransferase"/>
    <property type="match status" value="1"/>
</dbReference>
<keyword evidence="5" id="KW-1185">Reference proteome</keyword>
<organism evidence="4 5">
    <name type="scientific">Amphibacillus marinus</name>
    <dbReference type="NCBI Taxonomy" id="872970"/>
    <lineage>
        <taxon>Bacteria</taxon>
        <taxon>Bacillati</taxon>
        <taxon>Bacillota</taxon>
        <taxon>Bacilli</taxon>
        <taxon>Bacillales</taxon>
        <taxon>Bacillaceae</taxon>
        <taxon>Amphibacillus</taxon>
    </lineage>
</organism>
<dbReference type="CDD" id="cd06551">
    <property type="entry name" value="LPLAT"/>
    <property type="match status" value="1"/>
</dbReference>
<dbReference type="AlphaFoldDB" id="A0A1H8GNI3"/>
<dbReference type="SMART" id="SM00563">
    <property type="entry name" value="PlsC"/>
    <property type="match status" value="1"/>
</dbReference>